<organism evidence="1">
    <name type="scientific">Anguilla anguilla</name>
    <name type="common">European freshwater eel</name>
    <name type="synonym">Muraena anguilla</name>
    <dbReference type="NCBI Taxonomy" id="7936"/>
    <lineage>
        <taxon>Eukaryota</taxon>
        <taxon>Metazoa</taxon>
        <taxon>Chordata</taxon>
        <taxon>Craniata</taxon>
        <taxon>Vertebrata</taxon>
        <taxon>Euteleostomi</taxon>
        <taxon>Actinopterygii</taxon>
        <taxon>Neopterygii</taxon>
        <taxon>Teleostei</taxon>
        <taxon>Anguilliformes</taxon>
        <taxon>Anguillidae</taxon>
        <taxon>Anguilla</taxon>
    </lineage>
</organism>
<name>A0A0E9T7L6_ANGAN</name>
<protein>
    <submittedName>
        <fullName evidence="1">Uncharacterized protein</fullName>
    </submittedName>
</protein>
<proteinExistence type="predicted"/>
<dbReference type="EMBL" id="GBXM01058893">
    <property type="protein sequence ID" value="JAH49684.1"/>
    <property type="molecule type" value="Transcribed_RNA"/>
</dbReference>
<reference evidence="1" key="1">
    <citation type="submission" date="2014-11" db="EMBL/GenBank/DDBJ databases">
        <authorList>
            <person name="Amaro Gonzalez C."/>
        </authorList>
    </citation>
    <scope>NUCLEOTIDE SEQUENCE</scope>
</reference>
<reference evidence="1" key="2">
    <citation type="journal article" date="2015" name="Fish Shellfish Immunol.">
        <title>Early steps in the European eel (Anguilla anguilla)-Vibrio vulnificus interaction in the gills: Role of the RtxA13 toxin.</title>
        <authorList>
            <person name="Callol A."/>
            <person name="Pajuelo D."/>
            <person name="Ebbesson L."/>
            <person name="Teles M."/>
            <person name="MacKenzie S."/>
            <person name="Amaro C."/>
        </authorList>
    </citation>
    <scope>NUCLEOTIDE SEQUENCE</scope>
</reference>
<sequence length="11" mass="1249">MPSRRSCTPQS</sequence>
<accession>A0A0E9T7L6</accession>
<evidence type="ECO:0000313" key="1">
    <source>
        <dbReference type="EMBL" id="JAH49684.1"/>
    </source>
</evidence>